<organism evidence="1 2">
    <name type="scientific">Metarhizium rileyi (strain RCEF 4871)</name>
    <name type="common">Nomuraea rileyi</name>
    <dbReference type="NCBI Taxonomy" id="1649241"/>
    <lineage>
        <taxon>Eukaryota</taxon>
        <taxon>Fungi</taxon>
        <taxon>Dikarya</taxon>
        <taxon>Ascomycota</taxon>
        <taxon>Pezizomycotina</taxon>
        <taxon>Sordariomycetes</taxon>
        <taxon>Hypocreomycetidae</taxon>
        <taxon>Hypocreales</taxon>
        <taxon>Clavicipitaceae</taxon>
        <taxon>Metarhizium</taxon>
    </lineage>
</organism>
<dbReference type="EMBL" id="SBHS01000013">
    <property type="protein sequence ID" value="TWU74077.1"/>
    <property type="molecule type" value="Genomic_DNA"/>
</dbReference>
<protein>
    <submittedName>
        <fullName evidence="1">Uncharacterized protein</fullName>
    </submittedName>
</protein>
<proteinExistence type="predicted"/>
<sequence length="155" mass="16828">MQRRPYICPVLHTAHALATAGATVYLYEYAAVSEPFDAASHGDQAFVVAHDAETLEGRPGLAAVAREKTSRWGMFMASPKGEVASWPRFTSPFVDPRGGELLVFGKGNDEAAGEQDEGVAVQPRVLTDEEIAQCRFWWERMELSQGMGVSDPVGG</sequence>
<accession>A0A5C6GAE6</accession>
<reference evidence="2" key="1">
    <citation type="submission" date="2018-12" db="EMBL/GenBank/DDBJ databases">
        <title>The complete genome of Metarhizium rileyi, a key fungal pathogen of Lepidoptera.</title>
        <authorList>
            <person name="Binneck E."/>
            <person name="Lastra C.C.L."/>
            <person name="Sosa-Gomez D.R."/>
        </authorList>
    </citation>
    <scope>NUCLEOTIDE SEQUENCE [LARGE SCALE GENOMIC DNA]</scope>
    <source>
        <strain evidence="2">Cep018-CH2</strain>
    </source>
</reference>
<name>A0A5C6GAE6_METRR</name>
<dbReference type="Gene3D" id="3.40.50.1820">
    <property type="entry name" value="alpha/beta hydrolase"/>
    <property type="match status" value="1"/>
</dbReference>
<comment type="caution">
    <text evidence="1">The sequence shown here is derived from an EMBL/GenBank/DDBJ whole genome shotgun (WGS) entry which is preliminary data.</text>
</comment>
<dbReference type="InterPro" id="IPR029058">
    <property type="entry name" value="AB_hydrolase_fold"/>
</dbReference>
<evidence type="ECO:0000313" key="2">
    <source>
        <dbReference type="Proteomes" id="UP000317257"/>
    </source>
</evidence>
<dbReference type="AlphaFoldDB" id="A0A5C6GAE6"/>
<gene>
    <name evidence="1" type="ORF">ED733_004196</name>
</gene>
<evidence type="ECO:0000313" key="1">
    <source>
        <dbReference type="EMBL" id="TWU74077.1"/>
    </source>
</evidence>
<dbReference type="Proteomes" id="UP000317257">
    <property type="component" value="Unassembled WGS sequence"/>
</dbReference>